<evidence type="ECO:0000313" key="4">
    <source>
        <dbReference type="EMBL" id="UWZ82201.1"/>
    </source>
</evidence>
<dbReference type="RefSeq" id="WP_260791340.1">
    <property type="nucleotide sequence ID" value="NZ_CP093313.1"/>
</dbReference>
<keyword evidence="5" id="KW-1185">Reference proteome</keyword>
<comment type="similarity">
    <text evidence="1">Belongs to the short-chain dehydrogenases/reductases (SDR) family.</text>
</comment>
<dbReference type="PANTHER" id="PTHR42901:SF1">
    <property type="entry name" value="ALCOHOL DEHYDROGENASE"/>
    <property type="match status" value="1"/>
</dbReference>
<evidence type="ECO:0000313" key="5">
    <source>
        <dbReference type="Proteomes" id="UP001059380"/>
    </source>
</evidence>
<dbReference type="SMART" id="SM00822">
    <property type="entry name" value="PKS_KR"/>
    <property type="match status" value="1"/>
</dbReference>
<dbReference type="PRINTS" id="PR00081">
    <property type="entry name" value="GDHRDH"/>
</dbReference>
<dbReference type="Pfam" id="PF00106">
    <property type="entry name" value="adh_short"/>
    <property type="match status" value="1"/>
</dbReference>
<dbReference type="Gene3D" id="3.40.50.720">
    <property type="entry name" value="NAD(P)-binding Rossmann-like Domain"/>
    <property type="match status" value="1"/>
</dbReference>
<dbReference type="InterPro" id="IPR020904">
    <property type="entry name" value="Sc_DH/Rdtase_CS"/>
</dbReference>
<dbReference type="CDD" id="cd05233">
    <property type="entry name" value="SDR_c"/>
    <property type="match status" value="1"/>
</dbReference>
<protein>
    <submittedName>
        <fullName evidence="4">SDR family NAD(P)-dependent oxidoreductase</fullName>
    </submittedName>
</protein>
<dbReference type="SUPFAM" id="SSF51735">
    <property type="entry name" value="NAD(P)-binding Rossmann-fold domains"/>
    <property type="match status" value="1"/>
</dbReference>
<dbReference type="InterPro" id="IPR057326">
    <property type="entry name" value="KR_dom"/>
</dbReference>
<keyword evidence="2" id="KW-0560">Oxidoreductase</keyword>
<evidence type="ECO:0000256" key="2">
    <source>
        <dbReference type="ARBA" id="ARBA00023002"/>
    </source>
</evidence>
<organism evidence="4 5">
    <name type="scientific">Occallatibacter riparius</name>
    <dbReference type="NCBI Taxonomy" id="1002689"/>
    <lineage>
        <taxon>Bacteria</taxon>
        <taxon>Pseudomonadati</taxon>
        <taxon>Acidobacteriota</taxon>
        <taxon>Terriglobia</taxon>
        <taxon>Terriglobales</taxon>
        <taxon>Acidobacteriaceae</taxon>
        <taxon>Occallatibacter</taxon>
    </lineage>
</organism>
<dbReference type="Proteomes" id="UP001059380">
    <property type="component" value="Chromosome"/>
</dbReference>
<reference evidence="4" key="1">
    <citation type="submission" date="2021-04" db="EMBL/GenBank/DDBJ databases">
        <title>Phylogenetic analysis of Acidobacteriaceae.</title>
        <authorList>
            <person name="Qiu L."/>
            <person name="Zhang Q."/>
        </authorList>
    </citation>
    <scope>NUCLEOTIDE SEQUENCE</scope>
    <source>
        <strain evidence="4">DSM 25168</strain>
    </source>
</reference>
<sequence>MLAVVTGASSGIGYELAVELARRGYDLVVASAGERLTEAAETFRALGRNVLEARVDLATPDGVDELWEEIEELGQPVDVACINAGVGVGGLFKDTDLDEELDMVSLNCASTIHLAKYVVKQMTARGEGRILFTSSIAGEMVAPREAVYAATKAFVLSFAHSLRFELKDTGVTVTALQPGPTDTDFFHRAGMDNTKVGSEGKSESQPDDVAKEGLEALFAEKDHVYAASLKTKIEGKLANAIPGEVKGAMHEKMARPLDEK</sequence>
<evidence type="ECO:0000259" key="3">
    <source>
        <dbReference type="SMART" id="SM00822"/>
    </source>
</evidence>
<proteinExistence type="inferred from homology"/>
<dbReference type="PANTHER" id="PTHR42901">
    <property type="entry name" value="ALCOHOL DEHYDROGENASE"/>
    <property type="match status" value="1"/>
</dbReference>
<dbReference type="AlphaFoldDB" id="A0A9J7BI73"/>
<dbReference type="InterPro" id="IPR002347">
    <property type="entry name" value="SDR_fam"/>
</dbReference>
<dbReference type="EMBL" id="CP093313">
    <property type="protein sequence ID" value="UWZ82201.1"/>
    <property type="molecule type" value="Genomic_DNA"/>
</dbReference>
<name>A0A9J7BI73_9BACT</name>
<gene>
    <name evidence="4" type="ORF">MOP44_16650</name>
</gene>
<dbReference type="KEGG" id="orp:MOP44_16650"/>
<feature type="domain" description="Ketoreductase" evidence="3">
    <location>
        <begin position="3"/>
        <end position="181"/>
    </location>
</feature>
<accession>A0A9J7BI73</accession>
<dbReference type="GO" id="GO:0016491">
    <property type="term" value="F:oxidoreductase activity"/>
    <property type="evidence" value="ECO:0007669"/>
    <property type="project" value="UniProtKB-KW"/>
</dbReference>
<evidence type="ECO:0000256" key="1">
    <source>
        <dbReference type="ARBA" id="ARBA00006484"/>
    </source>
</evidence>
<dbReference type="PROSITE" id="PS00061">
    <property type="entry name" value="ADH_SHORT"/>
    <property type="match status" value="1"/>
</dbReference>
<dbReference type="InterPro" id="IPR036291">
    <property type="entry name" value="NAD(P)-bd_dom_sf"/>
</dbReference>